<dbReference type="GO" id="GO:0016787">
    <property type="term" value="F:hydrolase activity"/>
    <property type="evidence" value="ECO:0007669"/>
    <property type="project" value="UniProtKB-KW"/>
</dbReference>
<dbReference type="InterPro" id="IPR029058">
    <property type="entry name" value="AB_hydrolase_fold"/>
</dbReference>
<dbReference type="Pfam" id="PF12697">
    <property type="entry name" value="Abhydrolase_6"/>
    <property type="match status" value="1"/>
</dbReference>
<evidence type="ECO:0000259" key="1">
    <source>
        <dbReference type="Pfam" id="PF12697"/>
    </source>
</evidence>
<dbReference type="SUPFAM" id="SSF53474">
    <property type="entry name" value="alpha/beta-Hydrolases"/>
    <property type="match status" value="1"/>
</dbReference>
<sequence length="278" mass="29894">MLLTLFTPSGVRLRQHSVRSGPLNWLLLPGGPGLGSESLEELASALTVSGAIWLVDLPQDGSNRCPPGSITPLFSNWPNVVIEAAQALPNVVFAGHSTGGMYLLSIPELAPHILGLALLDTAPDASWHPRFVAMAGAHPLPAVDRASAVYEAERCDENLASIAVAAADWNFTHAGLAAGRELMARLPYNRAAVEWSDANFDHVYIAKWWPCALPVLLLAGSEDRIVSQEGWDQARFKTANVWTRIIPGGGHFPWIENPSAVDAAFNELATRVKATVRS</sequence>
<organism evidence="2 3">
    <name type="scientific">Pseudomonas edaphica</name>
    <dbReference type="NCBI Taxonomy" id="2006980"/>
    <lineage>
        <taxon>Bacteria</taxon>
        <taxon>Pseudomonadati</taxon>
        <taxon>Pseudomonadota</taxon>
        <taxon>Gammaproteobacteria</taxon>
        <taxon>Pseudomonadales</taxon>
        <taxon>Pseudomonadaceae</taxon>
        <taxon>Pseudomonas</taxon>
    </lineage>
</organism>
<gene>
    <name evidence="2" type="ORF">HX797_27570</name>
</gene>
<name>A0A7Y7RY13_9PSED</name>
<dbReference type="RefSeq" id="WP_177034926.1">
    <property type="nucleotide sequence ID" value="NZ_JACAOZ010000041.1"/>
</dbReference>
<dbReference type="EMBL" id="JACAOZ010000041">
    <property type="protein sequence ID" value="NVZ60028.1"/>
    <property type="molecule type" value="Genomic_DNA"/>
</dbReference>
<keyword evidence="2" id="KW-0378">Hydrolase</keyword>
<dbReference type="Proteomes" id="UP000560470">
    <property type="component" value="Unassembled WGS sequence"/>
</dbReference>
<protein>
    <submittedName>
        <fullName evidence="2">Alpha/beta hydrolase</fullName>
    </submittedName>
</protein>
<dbReference type="Gene3D" id="3.40.50.1820">
    <property type="entry name" value="alpha/beta hydrolase"/>
    <property type="match status" value="1"/>
</dbReference>
<evidence type="ECO:0000313" key="3">
    <source>
        <dbReference type="Proteomes" id="UP000560470"/>
    </source>
</evidence>
<feature type="domain" description="AB hydrolase-1" evidence="1">
    <location>
        <begin position="26"/>
        <end position="262"/>
    </location>
</feature>
<dbReference type="AlphaFoldDB" id="A0A7Y7RY13"/>
<comment type="caution">
    <text evidence="2">The sequence shown here is derived from an EMBL/GenBank/DDBJ whole genome shotgun (WGS) entry which is preliminary data.</text>
</comment>
<reference evidence="2 3" key="1">
    <citation type="submission" date="2020-04" db="EMBL/GenBank/DDBJ databases">
        <title>Molecular characterization of pseudomonads from Agaricus bisporus reveal novel blotch 2 pathogens in Western Europe.</title>
        <authorList>
            <person name="Taparia T."/>
            <person name="Krijger M."/>
            <person name="Haynes E."/>
            <person name="Elpinstone J.G."/>
            <person name="Noble R."/>
            <person name="Van Der Wolf J."/>
        </authorList>
    </citation>
    <scope>NUCLEOTIDE SEQUENCE [LARGE SCALE GENOMIC DNA]</scope>
    <source>
        <strain evidence="2 3">B7002</strain>
    </source>
</reference>
<accession>A0A7Y7RY13</accession>
<dbReference type="InterPro" id="IPR000073">
    <property type="entry name" value="AB_hydrolase_1"/>
</dbReference>
<evidence type="ECO:0000313" key="2">
    <source>
        <dbReference type="EMBL" id="NVZ60028.1"/>
    </source>
</evidence>
<proteinExistence type="predicted"/>